<feature type="signal peptide" evidence="1">
    <location>
        <begin position="1"/>
        <end position="28"/>
    </location>
</feature>
<keyword evidence="1" id="KW-0732">Signal</keyword>
<reference evidence="3" key="1">
    <citation type="journal article" date="2019" name="Int. J. Syst. Evol. Microbiol.">
        <title>The Global Catalogue of Microorganisms (GCM) 10K type strain sequencing project: providing services to taxonomists for standard genome sequencing and annotation.</title>
        <authorList>
            <consortium name="The Broad Institute Genomics Platform"/>
            <consortium name="The Broad Institute Genome Sequencing Center for Infectious Disease"/>
            <person name="Wu L."/>
            <person name="Ma J."/>
        </authorList>
    </citation>
    <scope>NUCLEOTIDE SEQUENCE [LARGE SCALE GENOMIC DNA]</scope>
    <source>
        <strain evidence="3">JCM 17805</strain>
    </source>
</reference>
<evidence type="ECO:0000313" key="2">
    <source>
        <dbReference type="EMBL" id="GAA4650039.1"/>
    </source>
</evidence>
<dbReference type="InterPro" id="IPR025293">
    <property type="entry name" value="YfiR/HmsC-like"/>
</dbReference>
<feature type="chain" id="PRO_5046728260" description="YfiR family protein" evidence="1">
    <location>
        <begin position="29"/>
        <end position="183"/>
    </location>
</feature>
<protein>
    <recommendedName>
        <fullName evidence="4">YfiR family protein</fullName>
    </recommendedName>
</protein>
<organism evidence="2 3">
    <name type="scientific">Kistimonas scapharcae</name>
    <dbReference type="NCBI Taxonomy" id="1036133"/>
    <lineage>
        <taxon>Bacteria</taxon>
        <taxon>Pseudomonadati</taxon>
        <taxon>Pseudomonadota</taxon>
        <taxon>Gammaproteobacteria</taxon>
        <taxon>Oceanospirillales</taxon>
        <taxon>Endozoicomonadaceae</taxon>
        <taxon>Kistimonas</taxon>
    </lineage>
</organism>
<gene>
    <name evidence="2" type="ORF">GCM10023116_23220</name>
</gene>
<accession>A0ABP8V3S0</accession>
<dbReference type="RefSeq" id="WP_345196118.1">
    <property type="nucleotide sequence ID" value="NZ_BAABFL010000353.1"/>
</dbReference>
<evidence type="ECO:0008006" key="4">
    <source>
        <dbReference type="Google" id="ProtNLM"/>
    </source>
</evidence>
<comment type="caution">
    <text evidence="2">The sequence shown here is derived from an EMBL/GenBank/DDBJ whole genome shotgun (WGS) entry which is preliminary data.</text>
</comment>
<sequence length="183" mass="20279">MKPTNNPFQGLRLIALFLCILAANLVSTRPEAAPVQEDQVKAAILYKITRFIQWPRTVRTEALTICMLGKDPLNDYVSSLKSRKDMSQTIDVAILTTFDSKHSVCNLLFINMSAQTQLEHVLNSLEGTPVLTVSDIKDFAKQGGMVELVRESNRVSFTLNLPAAKAGGFVISSQLMKIARVIR</sequence>
<dbReference type="Proteomes" id="UP001500604">
    <property type="component" value="Unassembled WGS sequence"/>
</dbReference>
<dbReference type="EMBL" id="BAABFL010000353">
    <property type="protein sequence ID" value="GAA4650039.1"/>
    <property type="molecule type" value="Genomic_DNA"/>
</dbReference>
<evidence type="ECO:0000313" key="3">
    <source>
        <dbReference type="Proteomes" id="UP001500604"/>
    </source>
</evidence>
<proteinExistence type="predicted"/>
<name>A0ABP8V3S0_9GAMM</name>
<keyword evidence="3" id="KW-1185">Reference proteome</keyword>
<dbReference type="Pfam" id="PF13689">
    <property type="entry name" value="DUF4154"/>
    <property type="match status" value="1"/>
</dbReference>
<evidence type="ECO:0000256" key="1">
    <source>
        <dbReference type="SAM" id="SignalP"/>
    </source>
</evidence>